<dbReference type="AlphaFoldDB" id="A0AA88TEL6"/>
<protein>
    <submittedName>
        <fullName evidence="2">Uncharacterized protein</fullName>
    </submittedName>
</protein>
<dbReference type="Proteomes" id="UP001187343">
    <property type="component" value="Unassembled WGS sequence"/>
</dbReference>
<feature type="region of interest" description="Disordered" evidence="1">
    <location>
        <begin position="1"/>
        <end position="22"/>
    </location>
</feature>
<reference evidence="2" key="1">
    <citation type="submission" date="2023-08" db="EMBL/GenBank/DDBJ databases">
        <title>Chromosome-level Genome Assembly of mud carp (Cirrhinus molitorella).</title>
        <authorList>
            <person name="Liu H."/>
        </authorList>
    </citation>
    <scope>NUCLEOTIDE SEQUENCE</scope>
    <source>
        <strain evidence="2">Prfri</strain>
        <tissue evidence="2">Muscle</tissue>
    </source>
</reference>
<comment type="caution">
    <text evidence="2">The sequence shown here is derived from an EMBL/GenBank/DDBJ whole genome shotgun (WGS) entry which is preliminary data.</text>
</comment>
<name>A0AA88TEL6_9TELE</name>
<gene>
    <name evidence="2" type="ORF">Q8A67_021060</name>
</gene>
<evidence type="ECO:0000256" key="1">
    <source>
        <dbReference type="SAM" id="MobiDB-lite"/>
    </source>
</evidence>
<evidence type="ECO:0000313" key="2">
    <source>
        <dbReference type="EMBL" id="KAK2876964.1"/>
    </source>
</evidence>
<organism evidence="2 3">
    <name type="scientific">Cirrhinus molitorella</name>
    <name type="common">mud carp</name>
    <dbReference type="NCBI Taxonomy" id="172907"/>
    <lineage>
        <taxon>Eukaryota</taxon>
        <taxon>Metazoa</taxon>
        <taxon>Chordata</taxon>
        <taxon>Craniata</taxon>
        <taxon>Vertebrata</taxon>
        <taxon>Euteleostomi</taxon>
        <taxon>Actinopterygii</taxon>
        <taxon>Neopterygii</taxon>
        <taxon>Teleostei</taxon>
        <taxon>Ostariophysi</taxon>
        <taxon>Cypriniformes</taxon>
        <taxon>Cyprinidae</taxon>
        <taxon>Labeoninae</taxon>
        <taxon>Labeonini</taxon>
        <taxon>Cirrhinus</taxon>
    </lineage>
</organism>
<sequence>MGDPAVPLRTGRLSPLSDSTKSNLSTLHRVPLLVILNRCQPRPQLNKILTPDIHCQAAEGDVWMPSCEGSKVASISTSTPTDWTHWILSGSLSHAQERNQEGECVHAEVLRERELK</sequence>
<evidence type="ECO:0000313" key="3">
    <source>
        <dbReference type="Proteomes" id="UP001187343"/>
    </source>
</evidence>
<accession>A0AA88TEL6</accession>
<dbReference type="EMBL" id="JAUYZG010000020">
    <property type="protein sequence ID" value="KAK2876964.1"/>
    <property type="molecule type" value="Genomic_DNA"/>
</dbReference>
<proteinExistence type="predicted"/>
<keyword evidence="3" id="KW-1185">Reference proteome</keyword>